<dbReference type="AlphaFoldDB" id="A0A5J5GS61"/>
<dbReference type="InterPro" id="IPR043504">
    <property type="entry name" value="Peptidase_S1_PA_chymotrypsin"/>
</dbReference>
<keyword evidence="1 2" id="KW-0732">Signal</keyword>
<dbReference type="EMBL" id="VYQE01000001">
    <property type="protein sequence ID" value="KAA9010513.1"/>
    <property type="molecule type" value="Genomic_DNA"/>
</dbReference>
<evidence type="ECO:0000259" key="3">
    <source>
        <dbReference type="PROSITE" id="PS50240"/>
    </source>
</evidence>
<organism evidence="4 5">
    <name type="scientific">Histidinibacterium aquaticum</name>
    <dbReference type="NCBI Taxonomy" id="2613962"/>
    <lineage>
        <taxon>Bacteria</taxon>
        <taxon>Pseudomonadati</taxon>
        <taxon>Pseudomonadota</taxon>
        <taxon>Alphaproteobacteria</taxon>
        <taxon>Rhodobacterales</taxon>
        <taxon>Paracoccaceae</taxon>
        <taxon>Histidinibacterium</taxon>
    </lineage>
</organism>
<dbReference type="InterPro" id="IPR018114">
    <property type="entry name" value="TRYPSIN_HIS"/>
</dbReference>
<protein>
    <submittedName>
        <fullName evidence="4">Trypsin-like serine protease</fullName>
    </submittedName>
</protein>
<gene>
    <name evidence="4" type="ORF">F3S47_04515</name>
</gene>
<comment type="caution">
    <text evidence="4">The sequence shown here is derived from an EMBL/GenBank/DDBJ whole genome shotgun (WGS) entry which is preliminary data.</text>
</comment>
<dbReference type="PROSITE" id="PS00134">
    <property type="entry name" value="TRYPSIN_HIS"/>
    <property type="match status" value="1"/>
</dbReference>
<dbReference type="InterPro" id="IPR001254">
    <property type="entry name" value="Trypsin_dom"/>
</dbReference>
<proteinExistence type="predicted"/>
<feature type="chain" id="PRO_5023913830" evidence="2">
    <location>
        <begin position="22"/>
        <end position="277"/>
    </location>
</feature>
<keyword evidence="4" id="KW-0378">Hydrolase</keyword>
<feature type="domain" description="Peptidase S1" evidence="3">
    <location>
        <begin position="41"/>
        <end position="243"/>
    </location>
</feature>
<accession>A0A5J5GS61</accession>
<keyword evidence="4" id="KW-0645">Protease</keyword>
<dbReference type="GO" id="GO:0004252">
    <property type="term" value="F:serine-type endopeptidase activity"/>
    <property type="evidence" value="ECO:0007669"/>
    <property type="project" value="InterPro"/>
</dbReference>
<dbReference type="InterPro" id="IPR001314">
    <property type="entry name" value="Peptidase_S1A"/>
</dbReference>
<dbReference type="InterPro" id="IPR050966">
    <property type="entry name" value="Glutamyl_endopeptidase"/>
</dbReference>
<dbReference type="Proteomes" id="UP000326554">
    <property type="component" value="Unassembled WGS sequence"/>
</dbReference>
<dbReference type="RefSeq" id="WP_150443999.1">
    <property type="nucleotide sequence ID" value="NZ_VYQE01000001.1"/>
</dbReference>
<dbReference type="Pfam" id="PF00089">
    <property type="entry name" value="Trypsin"/>
    <property type="match status" value="1"/>
</dbReference>
<dbReference type="PRINTS" id="PR00722">
    <property type="entry name" value="CHYMOTRYPSIN"/>
</dbReference>
<sequence>MLRKAVLLLGLWAACAMPAVAQQRADSGLTALQTGDAVRGWEAVGRLDIDGKGFCTASLIAEDLVLTAAHCLYESGTGERIDPARMEFLAGLRDGRALAYRDVRRAVAHPDYLFEGGAAMENVLRDVALLELVRPIRTTNIIPFELGRAVQTGESVGIVSYAMERAELPSLQEMCSVLGEQAGVWVMSCDVNFGSSGAPVFSMAGGQARIVSLVSAKAEVENGRVALGMALDEPLARLREIIAAGGGQIAGTPPSTIEVQRPGESGIRAGGAKFVRP</sequence>
<dbReference type="InterPro" id="IPR009003">
    <property type="entry name" value="Peptidase_S1_PA"/>
</dbReference>
<evidence type="ECO:0000256" key="2">
    <source>
        <dbReference type="SAM" id="SignalP"/>
    </source>
</evidence>
<dbReference type="Gene3D" id="2.40.10.10">
    <property type="entry name" value="Trypsin-like serine proteases"/>
    <property type="match status" value="2"/>
</dbReference>
<dbReference type="GO" id="GO:0006508">
    <property type="term" value="P:proteolysis"/>
    <property type="evidence" value="ECO:0007669"/>
    <property type="project" value="UniProtKB-KW"/>
</dbReference>
<dbReference type="PROSITE" id="PS50240">
    <property type="entry name" value="TRYPSIN_DOM"/>
    <property type="match status" value="1"/>
</dbReference>
<evidence type="ECO:0000313" key="5">
    <source>
        <dbReference type="Proteomes" id="UP000326554"/>
    </source>
</evidence>
<reference evidence="4 5" key="1">
    <citation type="submission" date="2019-09" db="EMBL/GenBank/DDBJ databases">
        <authorList>
            <person name="Park J.-S."/>
            <person name="Choi H.-J."/>
        </authorList>
    </citation>
    <scope>NUCLEOTIDE SEQUENCE [LARGE SCALE GENOMIC DNA]</scope>
    <source>
        <strain evidence="4 5">176SS1-4</strain>
    </source>
</reference>
<dbReference type="PANTHER" id="PTHR15462">
    <property type="entry name" value="SERINE PROTEASE"/>
    <property type="match status" value="1"/>
</dbReference>
<dbReference type="PROSITE" id="PS51257">
    <property type="entry name" value="PROKAR_LIPOPROTEIN"/>
    <property type="match status" value="1"/>
</dbReference>
<dbReference type="PANTHER" id="PTHR15462:SF8">
    <property type="entry name" value="SERINE PROTEASE"/>
    <property type="match status" value="1"/>
</dbReference>
<evidence type="ECO:0000256" key="1">
    <source>
        <dbReference type="ARBA" id="ARBA00022729"/>
    </source>
</evidence>
<name>A0A5J5GS61_9RHOB</name>
<dbReference type="SUPFAM" id="SSF50494">
    <property type="entry name" value="Trypsin-like serine proteases"/>
    <property type="match status" value="1"/>
</dbReference>
<evidence type="ECO:0000313" key="4">
    <source>
        <dbReference type="EMBL" id="KAA9010513.1"/>
    </source>
</evidence>
<keyword evidence="5" id="KW-1185">Reference proteome</keyword>
<feature type="signal peptide" evidence="2">
    <location>
        <begin position="1"/>
        <end position="21"/>
    </location>
</feature>